<dbReference type="InterPro" id="IPR046342">
    <property type="entry name" value="CBS_dom_sf"/>
</dbReference>
<protein>
    <submittedName>
        <fullName evidence="6">CBS domain-containing protein</fullName>
    </submittedName>
</protein>
<dbReference type="Gene3D" id="3.30.70.20">
    <property type="match status" value="1"/>
</dbReference>
<dbReference type="KEGG" id="aamb:D1866_03915"/>
<dbReference type="InterPro" id="IPR000644">
    <property type="entry name" value="CBS_dom"/>
</dbReference>
<sequence>MEPIVLIDADRCVGCFMCERACALAKCLVVDRELRLAKLVRPWDCTGCKACERACPYSCIIVLSDVNEVPLRAKVTIQRVWRYARKPIIVNNPSLVEIAKIMHERKIGSVLAPKRLIATETDVLNSFINGSNKVEFKEAITINERFTLSQALDLMLEKGISHLPVVDDREYVTGIISLRDCLRGLAVSSIIKQKGLEIHTLKGERKISDFLFMDPVVLESNSTLREAVTKLLKEKRKAGLVIGEKPGIFTLKDGIRMISEGKSDNSTIEVRYDIPILEEAESVSKALSIMEMKGIRHIIIRTYGGDYNLLSIREIGKGIAWIVNKV</sequence>
<dbReference type="RefSeq" id="WP_152942720.1">
    <property type="nucleotide sequence ID" value="NZ_CP045482.1"/>
</dbReference>
<evidence type="ECO:0000256" key="1">
    <source>
        <dbReference type="ARBA" id="ARBA00022737"/>
    </source>
</evidence>
<keyword evidence="1" id="KW-0677">Repeat</keyword>
<evidence type="ECO:0000313" key="6">
    <source>
        <dbReference type="EMBL" id="QGR21240.1"/>
    </source>
</evidence>
<dbReference type="SMART" id="SM00116">
    <property type="entry name" value="CBS"/>
    <property type="match status" value="1"/>
</dbReference>
<evidence type="ECO:0000313" key="5">
    <source>
        <dbReference type="EMBL" id="MQL56222.1"/>
    </source>
</evidence>
<evidence type="ECO:0000256" key="2">
    <source>
        <dbReference type="PROSITE-ProRule" id="PRU00703"/>
    </source>
</evidence>
<gene>
    <name evidence="6" type="ORF">D1866_03915</name>
    <name evidence="5" type="ORF">GFB69_10915</name>
</gene>
<dbReference type="AlphaFoldDB" id="A0A650CTS1"/>
<evidence type="ECO:0000313" key="7">
    <source>
        <dbReference type="Proteomes" id="UP000426328"/>
    </source>
</evidence>
<dbReference type="GO" id="GO:0016491">
    <property type="term" value="F:oxidoreductase activity"/>
    <property type="evidence" value="ECO:0007669"/>
    <property type="project" value="UniProtKB-ARBA"/>
</dbReference>
<dbReference type="PROSITE" id="PS00198">
    <property type="entry name" value="4FE4S_FER_1"/>
    <property type="match status" value="1"/>
</dbReference>
<evidence type="ECO:0000313" key="8">
    <source>
        <dbReference type="Proteomes" id="UP000474054"/>
    </source>
</evidence>
<dbReference type="SUPFAM" id="SSF54862">
    <property type="entry name" value="4Fe-4S ferredoxins"/>
    <property type="match status" value="1"/>
</dbReference>
<feature type="domain" description="4Fe-4S ferredoxin-type" evidence="4">
    <location>
        <begin position="3"/>
        <end position="33"/>
    </location>
</feature>
<dbReference type="EMBL" id="WHYS01000002">
    <property type="protein sequence ID" value="MQL56222.1"/>
    <property type="molecule type" value="Genomic_DNA"/>
</dbReference>
<evidence type="ECO:0000259" key="3">
    <source>
        <dbReference type="PROSITE" id="PS51371"/>
    </source>
</evidence>
<dbReference type="Gene3D" id="3.10.580.10">
    <property type="entry name" value="CBS-domain"/>
    <property type="match status" value="2"/>
</dbReference>
<dbReference type="PANTHER" id="PTHR13780">
    <property type="entry name" value="AMP-ACTIVATED PROTEIN KINASE, GAMMA REGULATORY SUBUNIT"/>
    <property type="match status" value="1"/>
</dbReference>
<dbReference type="Proteomes" id="UP000474054">
    <property type="component" value="Unassembled WGS sequence"/>
</dbReference>
<dbReference type="InterPro" id="IPR017900">
    <property type="entry name" value="4Fe4S_Fe_S_CS"/>
</dbReference>
<accession>A0A650CTS1</accession>
<reference evidence="6 7" key="2">
    <citation type="submission" date="2019-10" db="EMBL/GenBank/DDBJ databases">
        <title>Genome Sequences from Six Type Strain Members of the Archaeal Family Sulfolobaceae: Acidianus ambivalens, Acidianus infernus, Metallosphaera prunae, Stygiolobus azoricus, Sulfolobus metallicus, and Sulfurisphaera ohwakuensis.</title>
        <authorList>
            <person name="Counts J.A."/>
            <person name="Kelly R.M."/>
        </authorList>
    </citation>
    <scope>NUCLEOTIDE SEQUENCE [LARGE SCALE GENOMIC DNA]</scope>
    <source>
        <strain evidence="6 7">LEI 10</strain>
    </source>
</reference>
<dbReference type="InterPro" id="IPR050511">
    <property type="entry name" value="AMPK_gamma/SDS23_families"/>
</dbReference>
<dbReference type="Pfam" id="PF00571">
    <property type="entry name" value="CBS"/>
    <property type="match status" value="1"/>
</dbReference>
<dbReference type="PROSITE" id="PS51379">
    <property type="entry name" value="4FE4S_FER_2"/>
    <property type="match status" value="2"/>
</dbReference>
<dbReference type="SUPFAM" id="SSF54631">
    <property type="entry name" value="CBS-domain pair"/>
    <property type="match status" value="1"/>
</dbReference>
<feature type="domain" description="CBS" evidence="3">
    <location>
        <begin position="135"/>
        <end position="193"/>
    </location>
</feature>
<dbReference type="Proteomes" id="UP000426328">
    <property type="component" value="Chromosome"/>
</dbReference>
<dbReference type="EMBL" id="CP045482">
    <property type="protein sequence ID" value="QGR21240.1"/>
    <property type="molecule type" value="Genomic_DNA"/>
</dbReference>
<organism evidence="6 7">
    <name type="scientific">Acidianus ambivalens</name>
    <name type="common">Desulfurolobus ambivalens</name>
    <dbReference type="NCBI Taxonomy" id="2283"/>
    <lineage>
        <taxon>Archaea</taxon>
        <taxon>Thermoproteota</taxon>
        <taxon>Thermoprotei</taxon>
        <taxon>Sulfolobales</taxon>
        <taxon>Sulfolobaceae</taxon>
        <taxon>Acidianus</taxon>
    </lineage>
</organism>
<dbReference type="GeneID" id="42778852"/>
<dbReference type="InterPro" id="IPR017896">
    <property type="entry name" value="4Fe4S_Fe-S-bd"/>
</dbReference>
<keyword evidence="2" id="KW-0129">CBS domain</keyword>
<evidence type="ECO:0000259" key="4">
    <source>
        <dbReference type="PROSITE" id="PS51379"/>
    </source>
</evidence>
<feature type="domain" description="4Fe-4S ferredoxin-type" evidence="4">
    <location>
        <begin position="36"/>
        <end position="65"/>
    </location>
</feature>
<proteinExistence type="predicted"/>
<dbReference type="PROSITE" id="PS51371">
    <property type="entry name" value="CBS"/>
    <property type="match status" value="1"/>
</dbReference>
<keyword evidence="7" id="KW-1185">Reference proteome</keyword>
<name>A0A650CTS1_ACIAM</name>
<reference evidence="5 8" key="1">
    <citation type="submission" date="2019-10" db="EMBL/GenBank/DDBJ databases">
        <title>Comparative genomics of sulfur disproportionating microorganisms.</title>
        <authorList>
            <person name="Ward L.M."/>
            <person name="Bertran E."/>
            <person name="Johnston D."/>
        </authorList>
    </citation>
    <scope>NUCLEOTIDE SEQUENCE [LARGE SCALE GENOMIC DNA]</scope>
    <source>
        <strain evidence="5 8">DSM 3772</strain>
    </source>
</reference>